<dbReference type="InterPro" id="IPR003656">
    <property type="entry name" value="Znf_BED"/>
</dbReference>
<feature type="compositionally biased region" description="Pro residues" evidence="7">
    <location>
        <begin position="114"/>
        <end position="129"/>
    </location>
</feature>
<evidence type="ECO:0000256" key="3">
    <source>
        <dbReference type="ARBA" id="ARBA00022771"/>
    </source>
</evidence>
<feature type="domain" description="BED-type" evidence="8">
    <location>
        <begin position="6"/>
        <end position="65"/>
    </location>
</feature>
<dbReference type="InterPro" id="IPR013087">
    <property type="entry name" value="Znf_C2H2_type"/>
</dbReference>
<feature type="compositionally biased region" description="Pro residues" evidence="7">
    <location>
        <begin position="156"/>
        <end position="165"/>
    </location>
</feature>
<keyword evidence="4" id="KW-0862">Zinc</keyword>
<protein>
    <recommendedName>
        <fullName evidence="8">BED-type domain-containing protein</fullName>
    </recommendedName>
</protein>
<feature type="compositionally biased region" description="Low complexity" evidence="7">
    <location>
        <begin position="219"/>
        <end position="238"/>
    </location>
</feature>
<evidence type="ECO:0000313" key="10">
    <source>
        <dbReference type="Proteomes" id="UP001177023"/>
    </source>
</evidence>
<name>A0AA36D2L7_9BILA</name>
<gene>
    <name evidence="9" type="ORF">MSPICULIGERA_LOCUS18101</name>
</gene>
<evidence type="ECO:0000256" key="5">
    <source>
        <dbReference type="ARBA" id="ARBA00023242"/>
    </source>
</evidence>
<dbReference type="AlphaFoldDB" id="A0AA36D2L7"/>
<dbReference type="PROSITE" id="PS50808">
    <property type="entry name" value="ZF_BED"/>
    <property type="match status" value="1"/>
</dbReference>
<feature type="region of interest" description="Disordered" evidence="7">
    <location>
        <begin position="85"/>
        <end position="272"/>
    </location>
</feature>
<keyword evidence="3 6" id="KW-0863">Zinc-finger</keyword>
<proteinExistence type="predicted"/>
<evidence type="ECO:0000256" key="1">
    <source>
        <dbReference type="ARBA" id="ARBA00004123"/>
    </source>
</evidence>
<dbReference type="GO" id="GO:0005634">
    <property type="term" value="C:nucleus"/>
    <property type="evidence" value="ECO:0007669"/>
    <property type="project" value="UniProtKB-SubCell"/>
</dbReference>
<evidence type="ECO:0000313" key="9">
    <source>
        <dbReference type="EMBL" id="CAJ0579898.1"/>
    </source>
</evidence>
<feature type="compositionally biased region" description="Basic and acidic residues" evidence="7">
    <location>
        <begin position="247"/>
        <end position="262"/>
    </location>
</feature>
<evidence type="ECO:0000256" key="7">
    <source>
        <dbReference type="SAM" id="MobiDB-lite"/>
    </source>
</evidence>
<feature type="non-terminal residue" evidence="9">
    <location>
        <position position="1"/>
    </location>
</feature>
<dbReference type="PANTHER" id="PTHR23215:SF0">
    <property type="entry name" value="BUB3-INTERACTING AND GLEBS MOTIF-CONTAINING PROTEIN ZNF207"/>
    <property type="match status" value="1"/>
</dbReference>
<organism evidence="9 10">
    <name type="scientific">Mesorhabditis spiculigera</name>
    <dbReference type="NCBI Taxonomy" id="96644"/>
    <lineage>
        <taxon>Eukaryota</taxon>
        <taxon>Metazoa</taxon>
        <taxon>Ecdysozoa</taxon>
        <taxon>Nematoda</taxon>
        <taxon>Chromadorea</taxon>
        <taxon>Rhabditida</taxon>
        <taxon>Rhabditina</taxon>
        <taxon>Rhabditomorpha</taxon>
        <taxon>Rhabditoidea</taxon>
        <taxon>Rhabditidae</taxon>
        <taxon>Mesorhabditinae</taxon>
        <taxon>Mesorhabditis</taxon>
    </lineage>
</organism>
<dbReference type="GO" id="GO:0003677">
    <property type="term" value="F:DNA binding"/>
    <property type="evidence" value="ECO:0007669"/>
    <property type="project" value="InterPro"/>
</dbReference>
<dbReference type="EMBL" id="CATQJA010002657">
    <property type="protein sequence ID" value="CAJ0579898.1"/>
    <property type="molecule type" value="Genomic_DNA"/>
</dbReference>
<evidence type="ECO:0000256" key="4">
    <source>
        <dbReference type="ARBA" id="ARBA00022833"/>
    </source>
</evidence>
<dbReference type="Proteomes" id="UP001177023">
    <property type="component" value="Unassembled WGS sequence"/>
</dbReference>
<accession>A0AA36D2L7</accession>
<evidence type="ECO:0000259" key="8">
    <source>
        <dbReference type="PROSITE" id="PS50808"/>
    </source>
</evidence>
<sequence length="272" mass="29675">MGRKKKRADKPWCWYCNREFDDDKILIQHQKAKHFKCHICHKKLFSGSGLSIHCLQVHKETVTKVPCAIPGRDSTDMPIYGMEGVPPGATRGRAMDDDEPASKMQREDGYDPYGMPPMPPSGPAPPPGPGGYGYPPQHPSYGGYPPMPPQYGGNPYGPPQYPPRGPESFGAYAHHHHHGHMPPMPSGPPGYGGPAYPPMPPSGGDWNYQREPARPPADQPYDSPAAAAAPPSSAPAPSKLGAKTRIIHPDDHSISLEERRLQMIENGPSGYR</sequence>
<comment type="subcellular location">
    <subcellularLocation>
        <location evidence="1">Nucleus</location>
    </subcellularLocation>
</comment>
<dbReference type="PANTHER" id="PTHR23215">
    <property type="entry name" value="ZINC FINGER PROTEIN 207"/>
    <property type="match status" value="1"/>
</dbReference>
<evidence type="ECO:0000256" key="6">
    <source>
        <dbReference type="PROSITE-ProRule" id="PRU00027"/>
    </source>
</evidence>
<keyword evidence="2" id="KW-0479">Metal-binding</keyword>
<comment type="caution">
    <text evidence="9">The sequence shown here is derived from an EMBL/GenBank/DDBJ whole genome shotgun (WGS) entry which is preliminary data.</text>
</comment>
<dbReference type="PROSITE" id="PS00028">
    <property type="entry name" value="ZINC_FINGER_C2H2_1"/>
    <property type="match status" value="1"/>
</dbReference>
<evidence type="ECO:0000256" key="2">
    <source>
        <dbReference type="ARBA" id="ARBA00022723"/>
    </source>
</evidence>
<dbReference type="GO" id="GO:0008270">
    <property type="term" value="F:zinc ion binding"/>
    <property type="evidence" value="ECO:0007669"/>
    <property type="project" value="UniProtKB-KW"/>
</dbReference>
<reference evidence="9" key="1">
    <citation type="submission" date="2023-06" db="EMBL/GenBank/DDBJ databases">
        <authorList>
            <person name="Delattre M."/>
        </authorList>
    </citation>
    <scope>NUCLEOTIDE SEQUENCE</scope>
    <source>
        <strain evidence="9">AF72</strain>
    </source>
</reference>
<keyword evidence="5" id="KW-0539">Nucleus</keyword>
<dbReference type="CDD" id="cd20908">
    <property type="entry name" value="SUF4-like"/>
    <property type="match status" value="1"/>
</dbReference>
<feature type="compositionally biased region" description="Basic and acidic residues" evidence="7">
    <location>
        <begin position="100"/>
        <end position="109"/>
    </location>
</feature>
<keyword evidence="10" id="KW-1185">Reference proteome</keyword>